<keyword evidence="3" id="KW-0347">Helicase</keyword>
<dbReference type="GO" id="GO:0004386">
    <property type="term" value="F:helicase activity"/>
    <property type="evidence" value="ECO:0007669"/>
    <property type="project" value="UniProtKB-KW"/>
</dbReference>
<dbReference type="PANTHER" id="PTHR11274">
    <property type="entry name" value="RAD25/XP-B DNA REPAIR HELICASE"/>
    <property type="match status" value="1"/>
</dbReference>
<evidence type="ECO:0000256" key="1">
    <source>
        <dbReference type="ARBA" id="ARBA00022741"/>
    </source>
</evidence>
<evidence type="ECO:0000313" key="6">
    <source>
        <dbReference type="EMBL" id="QHT04272.1"/>
    </source>
</evidence>
<keyword evidence="2" id="KW-0378">Hydrolase</keyword>
<dbReference type="InterPro" id="IPR006935">
    <property type="entry name" value="Helicase/UvrB_N"/>
</dbReference>
<dbReference type="GO" id="GO:0005524">
    <property type="term" value="F:ATP binding"/>
    <property type="evidence" value="ECO:0007669"/>
    <property type="project" value="UniProtKB-KW"/>
</dbReference>
<sequence>MSYLGKKGYSIYKKDLTNKEQIYIRNELTVKPYLPKSPAQPEPFPIYRESPQKFYLPRYFGTNNFGDFCENKLPLGENIDLTFEGELREYQINIVNKYMNFVKDSGGGLLDVDPGKGKTVMGLYIISKLKKKTLVIVHKSFLLNQWIERIQQFLPNARVGKIQGQIIDIDDKDIVIGMLQSLSQKEYPENLFDSFGLSIYDETHHLGAEVFSRCMMKSITNYTLGLSGTMQRKDGLSKVFKMFLGDIVHKEKTNTSEHNVIVKGVYYKHDDPEFNEIKYDYKGNPLYSTMISKLCNFNHRSEFIIKVLQNELENNPDQQIMILAHNKSLITYLFKAIEHRNIASVGYYIGGMKEVDLKESENKKIIIATYAMASEGLDIKSLTTLLMASPKTDVCQSVGRILRTKHTQPLVIDIIDSHEIFTRQWQKRRQYYMKQKYNIKSINSNDYMKNEWEIEFDPSKVKESKNKIKKKEEPLKGVCLIKI</sequence>
<name>A0A6C0CJD9_9ZZZZ</name>
<evidence type="ECO:0000256" key="2">
    <source>
        <dbReference type="ARBA" id="ARBA00022801"/>
    </source>
</evidence>
<dbReference type="GO" id="GO:0016787">
    <property type="term" value="F:hydrolase activity"/>
    <property type="evidence" value="ECO:0007669"/>
    <property type="project" value="UniProtKB-KW"/>
</dbReference>
<accession>A0A6C0CJD9</accession>
<dbReference type="InterPro" id="IPR014001">
    <property type="entry name" value="Helicase_ATP-bd"/>
</dbReference>
<dbReference type="Gene3D" id="3.40.50.300">
    <property type="entry name" value="P-loop containing nucleotide triphosphate hydrolases"/>
    <property type="match status" value="2"/>
</dbReference>
<dbReference type="PROSITE" id="PS51192">
    <property type="entry name" value="HELICASE_ATP_BIND_1"/>
    <property type="match status" value="1"/>
</dbReference>
<organism evidence="6">
    <name type="scientific">viral metagenome</name>
    <dbReference type="NCBI Taxonomy" id="1070528"/>
    <lineage>
        <taxon>unclassified sequences</taxon>
        <taxon>metagenomes</taxon>
        <taxon>organismal metagenomes</taxon>
    </lineage>
</organism>
<dbReference type="AlphaFoldDB" id="A0A6C0CJD9"/>
<dbReference type="SMART" id="SM00487">
    <property type="entry name" value="DEXDc"/>
    <property type="match status" value="1"/>
</dbReference>
<keyword evidence="4" id="KW-0067">ATP-binding</keyword>
<evidence type="ECO:0000256" key="4">
    <source>
        <dbReference type="ARBA" id="ARBA00022840"/>
    </source>
</evidence>
<dbReference type="InterPro" id="IPR050615">
    <property type="entry name" value="ATP-dep_DNA_Helicase"/>
</dbReference>
<dbReference type="PANTHER" id="PTHR11274:SF0">
    <property type="entry name" value="GENERAL TRANSCRIPTION AND DNA REPAIR FACTOR IIH HELICASE SUBUNIT XPB"/>
    <property type="match status" value="1"/>
</dbReference>
<dbReference type="EMBL" id="MN739425">
    <property type="protein sequence ID" value="QHT04272.1"/>
    <property type="molecule type" value="Genomic_DNA"/>
</dbReference>
<reference evidence="6" key="1">
    <citation type="journal article" date="2020" name="Nature">
        <title>Giant virus diversity and host interactions through global metagenomics.</title>
        <authorList>
            <person name="Schulz F."/>
            <person name="Roux S."/>
            <person name="Paez-Espino D."/>
            <person name="Jungbluth S."/>
            <person name="Walsh D.A."/>
            <person name="Denef V.J."/>
            <person name="McMahon K.D."/>
            <person name="Konstantinidis K.T."/>
            <person name="Eloe-Fadrosh E.A."/>
            <person name="Kyrpides N.C."/>
            <person name="Woyke T."/>
        </authorList>
    </citation>
    <scope>NUCLEOTIDE SEQUENCE</scope>
    <source>
        <strain evidence="6">GVMAG-M-3300021185-45</strain>
    </source>
</reference>
<dbReference type="GO" id="GO:0003677">
    <property type="term" value="F:DNA binding"/>
    <property type="evidence" value="ECO:0007669"/>
    <property type="project" value="InterPro"/>
</dbReference>
<protein>
    <recommendedName>
        <fullName evidence="5">Helicase ATP-binding domain-containing protein</fullName>
    </recommendedName>
</protein>
<evidence type="ECO:0000259" key="5">
    <source>
        <dbReference type="PROSITE" id="PS51192"/>
    </source>
</evidence>
<evidence type="ECO:0000256" key="3">
    <source>
        <dbReference type="ARBA" id="ARBA00022806"/>
    </source>
</evidence>
<proteinExistence type="predicted"/>
<dbReference type="Pfam" id="PF04851">
    <property type="entry name" value="ResIII"/>
    <property type="match status" value="1"/>
</dbReference>
<feature type="domain" description="Helicase ATP-binding" evidence="5">
    <location>
        <begin position="99"/>
        <end position="248"/>
    </location>
</feature>
<dbReference type="SUPFAM" id="SSF52540">
    <property type="entry name" value="P-loop containing nucleoside triphosphate hydrolases"/>
    <property type="match status" value="2"/>
</dbReference>
<keyword evidence="1" id="KW-0547">Nucleotide-binding</keyword>
<dbReference type="InterPro" id="IPR027417">
    <property type="entry name" value="P-loop_NTPase"/>
</dbReference>